<dbReference type="OrthoDB" id="970222at2"/>
<organism evidence="1 2">
    <name type="scientific">Spirosoma endophyticum</name>
    <dbReference type="NCBI Taxonomy" id="662367"/>
    <lineage>
        <taxon>Bacteria</taxon>
        <taxon>Pseudomonadati</taxon>
        <taxon>Bacteroidota</taxon>
        <taxon>Cytophagia</taxon>
        <taxon>Cytophagales</taxon>
        <taxon>Cytophagaceae</taxon>
        <taxon>Spirosoma</taxon>
    </lineage>
</organism>
<accession>A0A1I2I0Z5</accession>
<dbReference type="RefSeq" id="WP_093835277.1">
    <property type="nucleotide sequence ID" value="NZ_FOLQ01000052.1"/>
</dbReference>
<dbReference type="AlphaFoldDB" id="A0A1I2I0Z5"/>
<dbReference type="EMBL" id="FOLQ01000052">
    <property type="protein sequence ID" value="SFF35313.1"/>
    <property type="molecule type" value="Genomic_DNA"/>
</dbReference>
<evidence type="ECO:0008006" key="3">
    <source>
        <dbReference type="Google" id="ProtNLM"/>
    </source>
</evidence>
<reference evidence="1 2" key="1">
    <citation type="submission" date="2016-10" db="EMBL/GenBank/DDBJ databases">
        <authorList>
            <person name="de Groot N.N."/>
        </authorList>
    </citation>
    <scope>NUCLEOTIDE SEQUENCE [LARGE SCALE GENOMIC DNA]</scope>
    <source>
        <strain evidence="1 2">DSM 26130</strain>
    </source>
</reference>
<name>A0A1I2I0Z5_9BACT</name>
<evidence type="ECO:0000313" key="1">
    <source>
        <dbReference type="EMBL" id="SFF35313.1"/>
    </source>
</evidence>
<evidence type="ECO:0000313" key="2">
    <source>
        <dbReference type="Proteomes" id="UP000198598"/>
    </source>
</evidence>
<keyword evidence="2" id="KW-1185">Reference proteome</keyword>
<dbReference type="Proteomes" id="UP000198598">
    <property type="component" value="Unassembled WGS sequence"/>
</dbReference>
<protein>
    <recommendedName>
        <fullName evidence="3">KOW motif-containing protein</fullName>
    </recommendedName>
</protein>
<gene>
    <name evidence="1" type="ORF">SAMN05216167_15216</name>
</gene>
<proteinExistence type="predicted"/>
<sequence>MKLEINPGDRVEVIRVSKGSFYRGRYEATVIGQTNGRRIKVRDDQGKDHSVYFKNVKKLP</sequence>